<reference evidence="2 3" key="1">
    <citation type="journal article" date="2016" name="Nat. Commun.">
        <title>Thousands of microbial genomes shed light on interconnected biogeochemical processes in an aquifer system.</title>
        <authorList>
            <person name="Anantharaman K."/>
            <person name="Brown C.T."/>
            <person name="Hug L.A."/>
            <person name="Sharon I."/>
            <person name="Castelle C.J."/>
            <person name="Probst A.J."/>
            <person name="Thomas B.C."/>
            <person name="Singh A."/>
            <person name="Wilkins M.J."/>
            <person name="Karaoz U."/>
            <person name="Brodie E.L."/>
            <person name="Williams K.H."/>
            <person name="Hubbard S.S."/>
            <person name="Banfield J.F."/>
        </authorList>
    </citation>
    <scope>NUCLEOTIDE SEQUENCE [LARGE SCALE GENOMIC DNA]</scope>
</reference>
<feature type="transmembrane region" description="Helical" evidence="1">
    <location>
        <begin position="229"/>
        <end position="251"/>
    </location>
</feature>
<evidence type="ECO:0000256" key="1">
    <source>
        <dbReference type="SAM" id="Phobius"/>
    </source>
</evidence>
<keyword evidence="1" id="KW-1133">Transmembrane helix</keyword>
<feature type="transmembrane region" description="Helical" evidence="1">
    <location>
        <begin position="371"/>
        <end position="393"/>
    </location>
</feature>
<sequence>MIIKDKNKSKLEAKSKILVLGLILLVLAGLFSPAREVQAQVVCTSVSNGRTLPAGCTVPPGSCFDIGNNPSNLTWQQCNINPGYRWLPPGQTPTGPVVAPSAGGLAPGTTARATAAASVVDETEFQREIGKNLCWVGFLDGAISPIGCVVQFSYIIFYTIPAYLLWAAAQFFNVLIFITLGSQLLDQATFISAGWKIVRDLSNIFFILILLYIAVKTILGIGGSEVKKIIVNVIITALLINFSMFMTKVVIDTSNILALVFYNKLEVKTVDSNGQPVSIAHDPILASTFGVEKNIAGAMTAAFDPTSLLTADFFRKAGEQCSGIPGTSCTPGSPSAPILIGITIVAGTLMFFAAYSFFVAGISFVGRLIELWVLIIGSPFAFMSFSLPILAGVEYVGWDSWHKRLLKVSFMAPIFMFFMYFIFLLLQQGNPFGNVITSNGGVINTILLVVIPTIVILTLLLKATEFAKKGGGKLGEFASTAGKMIGGLAVGAATGGTALALRAGVGGVGGWAANKAASRANRLGLNKMASGLTSVGALAQRSSFDIRGVKIGGQTLASATGIPMGEAQKGGIAQARKDKVEKRMKRAEMLKMREDEGLKQALNKEEIKLQEILNINIKSIEEKDKAIAEAKETMDPVLIKAAIADKKAHMTSLGVDTIKQEINKIKNNIDIENRRRTTTFANRKGGWGILSSTANKEARHNIIMGSKIESKGNPN</sequence>
<keyword evidence="1" id="KW-0472">Membrane</keyword>
<feature type="transmembrane region" description="Helical" evidence="1">
    <location>
        <begin position="155"/>
        <end position="180"/>
    </location>
</feature>
<comment type="caution">
    <text evidence="2">The sequence shown here is derived from an EMBL/GenBank/DDBJ whole genome shotgun (WGS) entry which is preliminary data.</text>
</comment>
<name>A0A1F6WV00_9BACT</name>
<dbReference type="EMBL" id="MFUY01000028">
    <property type="protein sequence ID" value="OGI85585.1"/>
    <property type="molecule type" value="Genomic_DNA"/>
</dbReference>
<feature type="transmembrane region" description="Helical" evidence="1">
    <location>
        <begin position="201"/>
        <end position="223"/>
    </location>
</feature>
<evidence type="ECO:0000313" key="3">
    <source>
        <dbReference type="Proteomes" id="UP000176187"/>
    </source>
</evidence>
<accession>A0A1F6WV00</accession>
<evidence type="ECO:0000313" key="2">
    <source>
        <dbReference type="EMBL" id="OGI85585.1"/>
    </source>
</evidence>
<dbReference type="STRING" id="1801774.A3A05_01020"/>
<gene>
    <name evidence="2" type="ORF">A3A05_01020</name>
</gene>
<dbReference type="Proteomes" id="UP000176187">
    <property type="component" value="Unassembled WGS sequence"/>
</dbReference>
<dbReference type="AlphaFoldDB" id="A0A1F6WV00"/>
<feature type="transmembrane region" description="Helical" evidence="1">
    <location>
        <begin position="441"/>
        <end position="461"/>
    </location>
</feature>
<feature type="transmembrane region" description="Helical" evidence="1">
    <location>
        <begin position="405"/>
        <end position="426"/>
    </location>
</feature>
<feature type="transmembrane region" description="Helical" evidence="1">
    <location>
        <begin position="338"/>
        <end position="365"/>
    </location>
</feature>
<organism evidence="2 3">
    <name type="scientific">Candidatus Nomurabacteria bacterium RIFCSPLOWO2_01_FULL_41_12</name>
    <dbReference type="NCBI Taxonomy" id="1801774"/>
    <lineage>
        <taxon>Bacteria</taxon>
        <taxon>Candidatus Nomuraibacteriota</taxon>
    </lineage>
</organism>
<keyword evidence="1" id="KW-0812">Transmembrane</keyword>
<protein>
    <submittedName>
        <fullName evidence="2">Uncharacterized protein</fullName>
    </submittedName>
</protein>
<proteinExistence type="predicted"/>